<organism evidence="2 3">
    <name type="scientific">Stylosanthes scabra</name>
    <dbReference type="NCBI Taxonomy" id="79078"/>
    <lineage>
        <taxon>Eukaryota</taxon>
        <taxon>Viridiplantae</taxon>
        <taxon>Streptophyta</taxon>
        <taxon>Embryophyta</taxon>
        <taxon>Tracheophyta</taxon>
        <taxon>Spermatophyta</taxon>
        <taxon>Magnoliopsida</taxon>
        <taxon>eudicotyledons</taxon>
        <taxon>Gunneridae</taxon>
        <taxon>Pentapetalae</taxon>
        <taxon>rosids</taxon>
        <taxon>fabids</taxon>
        <taxon>Fabales</taxon>
        <taxon>Fabaceae</taxon>
        <taxon>Papilionoideae</taxon>
        <taxon>50 kb inversion clade</taxon>
        <taxon>dalbergioids sensu lato</taxon>
        <taxon>Dalbergieae</taxon>
        <taxon>Pterocarpus clade</taxon>
        <taxon>Stylosanthes</taxon>
    </lineage>
</organism>
<dbReference type="Proteomes" id="UP001341840">
    <property type="component" value="Unassembled WGS sequence"/>
</dbReference>
<accession>A0ABU6UFW4</accession>
<comment type="caution">
    <text evidence="2">The sequence shown here is derived from an EMBL/GenBank/DDBJ whole genome shotgun (WGS) entry which is preliminary data.</text>
</comment>
<proteinExistence type="predicted"/>
<feature type="region of interest" description="Disordered" evidence="1">
    <location>
        <begin position="1"/>
        <end position="97"/>
    </location>
</feature>
<dbReference type="EMBL" id="JASCZI010121032">
    <property type="protein sequence ID" value="MED6159071.1"/>
    <property type="molecule type" value="Genomic_DNA"/>
</dbReference>
<evidence type="ECO:0000256" key="1">
    <source>
        <dbReference type="SAM" id="MobiDB-lite"/>
    </source>
</evidence>
<protein>
    <submittedName>
        <fullName evidence="2">Uncharacterized protein</fullName>
    </submittedName>
</protein>
<sequence length="97" mass="10105">MKHLEGKRATRIAAGEPTGPPINEDEGDPATGEGVQAGDGNLEVAATSSFMPPLPPPSPFSARPPRSSPIITASAPTPTDTHFDNGSSFDDKEDDYD</sequence>
<feature type="compositionally biased region" description="Polar residues" evidence="1">
    <location>
        <begin position="70"/>
        <end position="88"/>
    </location>
</feature>
<feature type="compositionally biased region" description="Low complexity" evidence="1">
    <location>
        <begin position="60"/>
        <end position="69"/>
    </location>
</feature>
<name>A0ABU6UFW4_9FABA</name>
<gene>
    <name evidence="2" type="ORF">PIB30_038945</name>
</gene>
<reference evidence="2 3" key="1">
    <citation type="journal article" date="2023" name="Plants (Basel)">
        <title>Bridging the Gap: Combining Genomics and Transcriptomics Approaches to Understand Stylosanthes scabra, an Orphan Legume from the Brazilian Caatinga.</title>
        <authorList>
            <person name="Ferreira-Neto J.R.C."/>
            <person name="da Silva M.D."/>
            <person name="Binneck E."/>
            <person name="de Melo N.F."/>
            <person name="da Silva R.H."/>
            <person name="de Melo A.L.T.M."/>
            <person name="Pandolfi V."/>
            <person name="Bustamante F.O."/>
            <person name="Brasileiro-Vidal A.C."/>
            <person name="Benko-Iseppon A.M."/>
        </authorList>
    </citation>
    <scope>NUCLEOTIDE SEQUENCE [LARGE SCALE GENOMIC DNA]</scope>
    <source>
        <tissue evidence="2">Leaves</tissue>
    </source>
</reference>
<keyword evidence="3" id="KW-1185">Reference proteome</keyword>
<evidence type="ECO:0000313" key="3">
    <source>
        <dbReference type="Proteomes" id="UP001341840"/>
    </source>
</evidence>
<evidence type="ECO:0000313" key="2">
    <source>
        <dbReference type="EMBL" id="MED6159071.1"/>
    </source>
</evidence>